<dbReference type="SUPFAM" id="SSF81324">
    <property type="entry name" value="Voltage-gated potassium channels"/>
    <property type="match status" value="2"/>
</dbReference>
<dbReference type="Gene3D" id="1.10.287.70">
    <property type="match status" value="2"/>
</dbReference>
<sequence length="167" mass="18306">MVSGYGFVAPITKAGRFIVVIYALIGAPLVLVTITDIGKFLSFYLMRFLPESLTGVCFLALLLAYLFAGAMSFSVFAKITYLEAAYFSITSVFTIGYGDTQSLTGICFLALLLAYLFAGAMFFSVFAKITYLEAAYFSITSVFTIGYGDTQVGLAFRSYYTQQLLTF</sequence>
<dbReference type="Pfam" id="PF07885">
    <property type="entry name" value="Ion_trans_2"/>
    <property type="match status" value="2"/>
</dbReference>
<dbReference type="InterPro" id="IPR003280">
    <property type="entry name" value="2pore_dom_K_chnl"/>
</dbReference>
<name>A0A183E500_9BILA</name>
<feature type="domain" description="Potassium channel" evidence="9">
    <location>
        <begin position="4"/>
        <end position="42"/>
    </location>
</feature>
<keyword evidence="11" id="KW-1185">Reference proteome</keyword>
<feature type="transmembrane region" description="Helical" evidence="8">
    <location>
        <begin position="135"/>
        <end position="156"/>
    </location>
</feature>
<accession>A0A183E500</accession>
<evidence type="ECO:0000256" key="4">
    <source>
        <dbReference type="ARBA" id="ARBA00022989"/>
    </source>
</evidence>
<dbReference type="InterPro" id="IPR013099">
    <property type="entry name" value="K_chnl_dom"/>
</dbReference>
<evidence type="ECO:0000256" key="7">
    <source>
        <dbReference type="ARBA" id="ARBA00023303"/>
    </source>
</evidence>
<evidence type="ECO:0000256" key="2">
    <source>
        <dbReference type="ARBA" id="ARBA00022448"/>
    </source>
</evidence>
<dbReference type="Proteomes" id="UP000271098">
    <property type="component" value="Unassembled WGS sequence"/>
</dbReference>
<keyword evidence="3 8" id="KW-0812">Transmembrane</keyword>
<keyword evidence="2" id="KW-0813">Transport</keyword>
<feature type="transmembrane region" description="Helical" evidence="8">
    <location>
        <begin position="105"/>
        <end position="129"/>
    </location>
</feature>
<feature type="transmembrane region" description="Helical" evidence="8">
    <location>
        <begin position="53"/>
        <end position="73"/>
    </location>
</feature>
<keyword evidence="4 8" id="KW-1133">Transmembrane helix</keyword>
<evidence type="ECO:0000313" key="12">
    <source>
        <dbReference type="WBParaSite" id="GPUH_0001606301-mRNA-1"/>
    </source>
</evidence>
<evidence type="ECO:0000313" key="11">
    <source>
        <dbReference type="Proteomes" id="UP000271098"/>
    </source>
</evidence>
<dbReference type="OrthoDB" id="297496at2759"/>
<evidence type="ECO:0000256" key="1">
    <source>
        <dbReference type="ARBA" id="ARBA00004141"/>
    </source>
</evidence>
<organism evidence="12">
    <name type="scientific">Gongylonema pulchrum</name>
    <dbReference type="NCBI Taxonomy" id="637853"/>
    <lineage>
        <taxon>Eukaryota</taxon>
        <taxon>Metazoa</taxon>
        <taxon>Ecdysozoa</taxon>
        <taxon>Nematoda</taxon>
        <taxon>Chromadorea</taxon>
        <taxon>Rhabditida</taxon>
        <taxon>Spirurina</taxon>
        <taxon>Spiruromorpha</taxon>
        <taxon>Spiruroidea</taxon>
        <taxon>Gongylonematidae</taxon>
        <taxon>Gongylonema</taxon>
    </lineage>
</organism>
<dbReference type="PANTHER" id="PTHR11003:SF288">
    <property type="entry name" value="POTASSIUM CHANNEL DOMAIN-CONTAINING PROTEIN"/>
    <property type="match status" value="1"/>
</dbReference>
<evidence type="ECO:0000256" key="8">
    <source>
        <dbReference type="SAM" id="Phobius"/>
    </source>
</evidence>
<evidence type="ECO:0000259" key="9">
    <source>
        <dbReference type="Pfam" id="PF07885"/>
    </source>
</evidence>
<feature type="transmembrane region" description="Helical" evidence="8">
    <location>
        <begin position="20"/>
        <end position="41"/>
    </location>
</feature>
<keyword evidence="7" id="KW-0407">Ion channel</keyword>
<dbReference type="GO" id="GO:0030322">
    <property type="term" value="P:stabilization of membrane potential"/>
    <property type="evidence" value="ECO:0007669"/>
    <property type="project" value="TreeGrafter"/>
</dbReference>
<gene>
    <name evidence="10" type="ORF">GPUH_LOCUS16041</name>
</gene>
<dbReference type="GO" id="GO:0005886">
    <property type="term" value="C:plasma membrane"/>
    <property type="evidence" value="ECO:0007669"/>
    <property type="project" value="TreeGrafter"/>
</dbReference>
<keyword evidence="6 8" id="KW-0472">Membrane</keyword>
<reference evidence="10 11" key="2">
    <citation type="submission" date="2018-11" db="EMBL/GenBank/DDBJ databases">
        <authorList>
            <consortium name="Pathogen Informatics"/>
        </authorList>
    </citation>
    <scope>NUCLEOTIDE SEQUENCE [LARGE SCALE GENOMIC DNA]</scope>
</reference>
<protein>
    <submittedName>
        <fullName evidence="12">Ion_trans_2 domain-containing protein</fullName>
    </submittedName>
</protein>
<feature type="domain" description="Potassium channel" evidence="9">
    <location>
        <begin position="111"/>
        <end position="150"/>
    </location>
</feature>
<evidence type="ECO:0000256" key="3">
    <source>
        <dbReference type="ARBA" id="ARBA00022692"/>
    </source>
</evidence>
<proteinExistence type="predicted"/>
<reference evidence="12" key="1">
    <citation type="submission" date="2016-06" db="UniProtKB">
        <authorList>
            <consortium name="WormBaseParasite"/>
        </authorList>
    </citation>
    <scope>IDENTIFICATION</scope>
</reference>
<evidence type="ECO:0000256" key="6">
    <source>
        <dbReference type="ARBA" id="ARBA00023136"/>
    </source>
</evidence>
<dbReference type="AlphaFoldDB" id="A0A183E500"/>
<evidence type="ECO:0000256" key="5">
    <source>
        <dbReference type="ARBA" id="ARBA00023065"/>
    </source>
</evidence>
<keyword evidence="5" id="KW-0406">Ion transport</keyword>
<dbReference type="GO" id="GO:0015271">
    <property type="term" value="F:outward rectifier potassium channel activity"/>
    <property type="evidence" value="ECO:0007669"/>
    <property type="project" value="TreeGrafter"/>
</dbReference>
<evidence type="ECO:0000313" key="10">
    <source>
        <dbReference type="EMBL" id="VDN27134.1"/>
    </source>
</evidence>
<comment type="subcellular location">
    <subcellularLocation>
        <location evidence="1">Membrane</location>
        <topology evidence="1">Multi-pass membrane protein</topology>
    </subcellularLocation>
</comment>
<dbReference type="PANTHER" id="PTHR11003">
    <property type="entry name" value="POTASSIUM CHANNEL, SUBFAMILY K"/>
    <property type="match status" value="1"/>
</dbReference>
<dbReference type="WBParaSite" id="GPUH_0001606301-mRNA-1">
    <property type="protein sequence ID" value="GPUH_0001606301-mRNA-1"/>
    <property type="gene ID" value="GPUH_0001606301"/>
</dbReference>
<dbReference type="GO" id="GO:0022841">
    <property type="term" value="F:potassium ion leak channel activity"/>
    <property type="evidence" value="ECO:0007669"/>
    <property type="project" value="TreeGrafter"/>
</dbReference>
<dbReference type="EMBL" id="UYRT01083225">
    <property type="protein sequence ID" value="VDN27134.1"/>
    <property type="molecule type" value="Genomic_DNA"/>
</dbReference>